<evidence type="ECO:0000313" key="2">
    <source>
        <dbReference type="Proteomes" id="UP000004925"/>
    </source>
</evidence>
<comment type="caution">
    <text evidence="1">The sequence shown here is derived from an EMBL/GenBank/DDBJ whole genome shotgun (WGS) entry which is preliminary data.</text>
</comment>
<name>A0A0M1VUT3_FUSVC</name>
<sequence length="45" mass="5545">MKISFSIQAWEEYLYFQSQDKKRLKKINVLIKDIERNDVLKSFIH</sequence>
<dbReference type="HOGENOM" id="CLU_169492_4_1_0"/>
<accession>A0A0M1VUT3</accession>
<organism evidence="1 2">
    <name type="scientific">Fusobacterium vincentii 4_1_13</name>
    <dbReference type="NCBI Taxonomy" id="469606"/>
    <lineage>
        <taxon>Bacteria</taxon>
        <taxon>Fusobacteriati</taxon>
        <taxon>Fusobacteriota</taxon>
        <taxon>Fusobacteriia</taxon>
        <taxon>Fusobacteriales</taxon>
        <taxon>Fusobacteriaceae</taxon>
        <taxon>Fusobacterium</taxon>
    </lineage>
</organism>
<dbReference type="InterPro" id="IPR009614">
    <property type="entry name" value="YoeB_toxin"/>
</dbReference>
<gene>
    <name evidence="1" type="ORF">FSCG_00902</name>
</gene>
<dbReference type="GO" id="GO:0004519">
    <property type="term" value="F:endonuclease activity"/>
    <property type="evidence" value="ECO:0007669"/>
    <property type="project" value="InterPro"/>
</dbReference>
<dbReference type="GO" id="GO:0006401">
    <property type="term" value="P:RNA catabolic process"/>
    <property type="evidence" value="ECO:0007669"/>
    <property type="project" value="InterPro"/>
</dbReference>
<dbReference type="Proteomes" id="UP000004925">
    <property type="component" value="Unassembled WGS sequence"/>
</dbReference>
<protein>
    <submittedName>
        <fullName evidence="1">Uncharacterized protein</fullName>
    </submittedName>
</protein>
<dbReference type="Gene3D" id="3.30.2310.20">
    <property type="entry name" value="RelE-like"/>
    <property type="match status" value="1"/>
</dbReference>
<dbReference type="InterPro" id="IPR035093">
    <property type="entry name" value="RelE/ParE_toxin_dom_sf"/>
</dbReference>
<dbReference type="Pfam" id="PF06769">
    <property type="entry name" value="YoeB_toxin"/>
    <property type="match status" value="1"/>
</dbReference>
<dbReference type="EMBL" id="ACDE02000019">
    <property type="protein sequence ID" value="EEO40189.1"/>
    <property type="molecule type" value="Genomic_DNA"/>
</dbReference>
<proteinExistence type="predicted"/>
<evidence type="ECO:0000313" key="1">
    <source>
        <dbReference type="EMBL" id="EEO40189.1"/>
    </source>
</evidence>
<dbReference type="AlphaFoldDB" id="A0A0M1VUT3"/>
<dbReference type="SUPFAM" id="SSF143011">
    <property type="entry name" value="RelE-like"/>
    <property type="match status" value="1"/>
</dbReference>
<reference evidence="1 2" key="1">
    <citation type="submission" date="2011-10" db="EMBL/GenBank/DDBJ databases">
        <title>The Genome Sequence of Fusobacterium sp. 4_1_13.</title>
        <authorList>
            <consortium name="The Broad Institute Genome Sequencing Platform"/>
            <person name="Earl A."/>
            <person name="Ward D."/>
            <person name="Feldgarden M."/>
            <person name="Gevers D."/>
            <person name="Strauss J."/>
            <person name="Ambrose C."/>
            <person name="Allen-Vercoe E."/>
            <person name="Young S.K."/>
            <person name="Zeng Q."/>
            <person name="Gargeya S."/>
            <person name="Fitzgerald M."/>
            <person name="Haas B."/>
            <person name="Abouelleil A."/>
            <person name="Alvarado L."/>
            <person name="Arachchi H.M."/>
            <person name="Berlin A."/>
            <person name="Brown A."/>
            <person name="Chapman S.B."/>
            <person name="Chen Z."/>
            <person name="Dunbar C."/>
            <person name="Freedman E."/>
            <person name="Gearin G."/>
            <person name="Goldberg J."/>
            <person name="Griggs A."/>
            <person name="Gujja S."/>
            <person name="Heiman D."/>
            <person name="Howarth C."/>
            <person name="Larson L."/>
            <person name="Lui A."/>
            <person name="MacDonald P.J."/>
            <person name="Montmayeur A."/>
            <person name="Murphy C."/>
            <person name="Neiman D."/>
            <person name="Pearson M."/>
            <person name="Priest M."/>
            <person name="Roberts A."/>
            <person name="Saif S."/>
            <person name="Shea T."/>
            <person name="Shenoy N."/>
            <person name="Sisk P."/>
            <person name="Stolte C."/>
            <person name="Sykes S."/>
            <person name="Wortman J."/>
            <person name="Nusbaum C."/>
            <person name="Birren B."/>
        </authorList>
    </citation>
    <scope>NUCLEOTIDE SEQUENCE [LARGE SCALE GENOMIC DNA]</scope>
    <source>
        <strain evidence="1 2">4_1_13</strain>
    </source>
</reference>